<dbReference type="Proteomes" id="UP000009169">
    <property type="component" value="Unassembled WGS sequence"/>
</dbReference>
<evidence type="ECO:0000313" key="3">
    <source>
        <dbReference type="Proteomes" id="UP000009169"/>
    </source>
</evidence>
<feature type="region of interest" description="Disordered" evidence="1">
    <location>
        <begin position="53"/>
        <end position="80"/>
    </location>
</feature>
<feature type="compositionally biased region" description="Basic and acidic residues" evidence="1">
    <location>
        <begin position="62"/>
        <end position="77"/>
    </location>
</feature>
<gene>
    <name evidence="2" type="ORF">TEQG_05385</name>
</gene>
<protein>
    <submittedName>
        <fullName evidence="2">Uncharacterized protein</fullName>
    </submittedName>
</protein>
<dbReference type="EMBL" id="DS995747">
    <property type="protein sequence ID" value="EGE06382.1"/>
    <property type="molecule type" value="Genomic_DNA"/>
</dbReference>
<evidence type="ECO:0000256" key="1">
    <source>
        <dbReference type="SAM" id="MobiDB-lite"/>
    </source>
</evidence>
<reference evidence="3" key="1">
    <citation type="journal article" date="2012" name="MBio">
        <title>Comparative genome analysis of Trichophyton rubrum and related dermatophytes reveals candidate genes involved in infection.</title>
        <authorList>
            <person name="Martinez D.A."/>
            <person name="Oliver B.G."/>
            <person name="Graeser Y."/>
            <person name="Goldberg J.M."/>
            <person name="Li W."/>
            <person name="Martinez-Rossi N.M."/>
            <person name="Monod M."/>
            <person name="Shelest E."/>
            <person name="Barton R.C."/>
            <person name="Birch E."/>
            <person name="Brakhage A.A."/>
            <person name="Chen Z."/>
            <person name="Gurr S.J."/>
            <person name="Heiman D."/>
            <person name="Heitman J."/>
            <person name="Kosti I."/>
            <person name="Rossi A."/>
            <person name="Saif S."/>
            <person name="Samalova M."/>
            <person name="Saunders C.W."/>
            <person name="Shea T."/>
            <person name="Summerbell R.C."/>
            <person name="Xu J."/>
            <person name="Young S."/>
            <person name="Zeng Q."/>
            <person name="Birren B.W."/>
            <person name="Cuomo C.A."/>
            <person name="White T.C."/>
        </authorList>
    </citation>
    <scope>NUCLEOTIDE SEQUENCE [LARGE SCALE GENOMIC DNA]</scope>
    <source>
        <strain evidence="3">ATCC MYA-4606 / CBS 127.97</strain>
    </source>
</reference>
<dbReference type="HOGENOM" id="CLU_039950_0_0_1"/>
<name>F2PWW4_TRIEC</name>
<accession>F2PWW4</accession>
<dbReference type="eggNOG" id="ENOG502S8NC">
    <property type="taxonomic scope" value="Eukaryota"/>
</dbReference>
<dbReference type="VEuPathDB" id="FungiDB:TEQG_05385"/>
<organism evidence="2 3">
    <name type="scientific">Trichophyton equinum (strain ATCC MYA-4606 / CBS 127.97)</name>
    <name type="common">Horse ringworm fungus</name>
    <dbReference type="NCBI Taxonomy" id="559882"/>
    <lineage>
        <taxon>Eukaryota</taxon>
        <taxon>Fungi</taxon>
        <taxon>Dikarya</taxon>
        <taxon>Ascomycota</taxon>
        <taxon>Pezizomycotina</taxon>
        <taxon>Eurotiomycetes</taxon>
        <taxon>Eurotiomycetidae</taxon>
        <taxon>Onygenales</taxon>
        <taxon>Arthrodermataceae</taxon>
        <taxon>Trichophyton</taxon>
    </lineage>
</organism>
<evidence type="ECO:0000313" key="2">
    <source>
        <dbReference type="EMBL" id="EGE06382.1"/>
    </source>
</evidence>
<sequence>MGHKLLSSRLLVHELSVSSYAAFSTRCSGLEHQRHQLQLCLYTRPHLYPRARRTASSLSQRQLERRPISTSEVKRPDVTTPEGLVESPVVLRRAQKQASLTSNKVIERSKEWDTDSSLIRNPWAIALASPPRLCHATMSRLPTELMIDFGLVQHPETSALWLLPTSLLENELNEMEIDPSSKVTTSDNDTPAVGEAPIDDSTAKIRKQRAAFPSVRVTNSGTLFDMLSNPKFSNISKGLIPPSWKLPQGQLTKNSMQTLVWRGDMSDYTLKAMRKEILRRLKKILHVTPKIEKQRRRDTWTPLCVAGHPITQSTLESSLKQLPELRDIRSGMVLILRGSHHSTEINSDHDCNATSSTAPENTSLDLVELPVHESQVPVFDLTKMLSEGELQEIRQLGEVFQGDALYFIPASRKSALFALDLWRLKSFLMERNEEESSFRR</sequence>
<keyword evidence="3" id="KW-1185">Reference proteome</keyword>
<proteinExistence type="predicted"/>
<dbReference type="AlphaFoldDB" id="F2PWW4"/>
<dbReference type="OrthoDB" id="3363286at2759"/>